<dbReference type="STRING" id="765440.A0A0C3BVP0"/>
<dbReference type="OrthoDB" id="2906425at2759"/>
<evidence type="ECO:0000313" key="3">
    <source>
        <dbReference type="Proteomes" id="UP000054166"/>
    </source>
</evidence>
<proteinExistence type="predicted"/>
<keyword evidence="3" id="KW-1185">Reference proteome</keyword>
<dbReference type="InterPro" id="IPR011009">
    <property type="entry name" value="Kinase-like_dom_sf"/>
</dbReference>
<dbReference type="HOGENOM" id="CLU_570076_0_0_1"/>
<dbReference type="Pfam" id="PF01636">
    <property type="entry name" value="APH"/>
    <property type="match status" value="1"/>
</dbReference>
<dbReference type="InterPro" id="IPR002575">
    <property type="entry name" value="Aminoglycoside_PTrfase"/>
</dbReference>
<dbReference type="InParanoid" id="A0A0C3BVP0"/>
<evidence type="ECO:0000313" key="2">
    <source>
        <dbReference type="EMBL" id="KIM81442.1"/>
    </source>
</evidence>
<dbReference type="SUPFAM" id="SSF56112">
    <property type="entry name" value="Protein kinase-like (PK-like)"/>
    <property type="match status" value="1"/>
</dbReference>
<gene>
    <name evidence="2" type="ORF">PILCRDRAFT_501832</name>
</gene>
<accession>A0A0C3BVP0</accession>
<dbReference type="Gene3D" id="3.90.1200.10">
    <property type="match status" value="1"/>
</dbReference>
<dbReference type="EMBL" id="KN832999">
    <property type="protein sequence ID" value="KIM81442.1"/>
    <property type="molecule type" value="Genomic_DNA"/>
</dbReference>
<reference evidence="2 3" key="1">
    <citation type="submission" date="2014-04" db="EMBL/GenBank/DDBJ databases">
        <authorList>
            <consortium name="DOE Joint Genome Institute"/>
            <person name="Kuo A."/>
            <person name="Tarkka M."/>
            <person name="Buscot F."/>
            <person name="Kohler A."/>
            <person name="Nagy L.G."/>
            <person name="Floudas D."/>
            <person name="Copeland A."/>
            <person name="Barry K.W."/>
            <person name="Cichocki N."/>
            <person name="Veneault-Fourrey C."/>
            <person name="LaButti K."/>
            <person name="Lindquist E.A."/>
            <person name="Lipzen A."/>
            <person name="Lundell T."/>
            <person name="Morin E."/>
            <person name="Murat C."/>
            <person name="Sun H."/>
            <person name="Tunlid A."/>
            <person name="Henrissat B."/>
            <person name="Grigoriev I.V."/>
            <person name="Hibbett D.S."/>
            <person name="Martin F."/>
            <person name="Nordberg H.P."/>
            <person name="Cantor M.N."/>
            <person name="Hua S.X."/>
        </authorList>
    </citation>
    <scope>NUCLEOTIDE SEQUENCE [LARGE SCALE GENOMIC DNA]</scope>
    <source>
        <strain evidence="2 3">F 1598</strain>
    </source>
</reference>
<feature type="domain" description="Aminoglycoside phosphotransferase" evidence="1">
    <location>
        <begin position="284"/>
        <end position="314"/>
    </location>
</feature>
<dbReference type="PANTHER" id="PTHR21310:SF15">
    <property type="entry name" value="AMINOGLYCOSIDE PHOSPHOTRANSFERASE DOMAIN-CONTAINING PROTEIN"/>
    <property type="match status" value="1"/>
</dbReference>
<dbReference type="InterPro" id="IPR051678">
    <property type="entry name" value="AGP_Transferase"/>
</dbReference>
<evidence type="ECO:0000259" key="1">
    <source>
        <dbReference type="Pfam" id="PF01636"/>
    </source>
</evidence>
<dbReference type="AlphaFoldDB" id="A0A0C3BVP0"/>
<dbReference type="Proteomes" id="UP000054166">
    <property type="component" value="Unassembled WGS sequence"/>
</dbReference>
<protein>
    <recommendedName>
        <fullName evidence="1">Aminoglycoside phosphotransferase domain-containing protein</fullName>
    </recommendedName>
</protein>
<organism evidence="2 3">
    <name type="scientific">Piloderma croceum (strain F 1598)</name>
    <dbReference type="NCBI Taxonomy" id="765440"/>
    <lineage>
        <taxon>Eukaryota</taxon>
        <taxon>Fungi</taxon>
        <taxon>Dikarya</taxon>
        <taxon>Basidiomycota</taxon>
        <taxon>Agaricomycotina</taxon>
        <taxon>Agaricomycetes</taxon>
        <taxon>Agaricomycetidae</taxon>
        <taxon>Atheliales</taxon>
        <taxon>Atheliaceae</taxon>
        <taxon>Piloderma</taxon>
    </lineage>
</organism>
<dbReference type="PANTHER" id="PTHR21310">
    <property type="entry name" value="AMINOGLYCOSIDE PHOSPHOTRANSFERASE-RELATED-RELATED"/>
    <property type="match status" value="1"/>
</dbReference>
<reference evidence="3" key="2">
    <citation type="submission" date="2015-01" db="EMBL/GenBank/DDBJ databases">
        <title>Evolutionary Origins and Diversification of the Mycorrhizal Mutualists.</title>
        <authorList>
            <consortium name="DOE Joint Genome Institute"/>
            <consortium name="Mycorrhizal Genomics Consortium"/>
            <person name="Kohler A."/>
            <person name="Kuo A."/>
            <person name="Nagy L.G."/>
            <person name="Floudas D."/>
            <person name="Copeland A."/>
            <person name="Barry K.W."/>
            <person name="Cichocki N."/>
            <person name="Veneault-Fourrey C."/>
            <person name="LaButti K."/>
            <person name="Lindquist E.A."/>
            <person name="Lipzen A."/>
            <person name="Lundell T."/>
            <person name="Morin E."/>
            <person name="Murat C."/>
            <person name="Riley R."/>
            <person name="Ohm R."/>
            <person name="Sun H."/>
            <person name="Tunlid A."/>
            <person name="Henrissat B."/>
            <person name="Grigoriev I.V."/>
            <person name="Hibbett D.S."/>
            <person name="Martin F."/>
        </authorList>
    </citation>
    <scope>NUCLEOTIDE SEQUENCE [LARGE SCALE GENOMIC DNA]</scope>
    <source>
        <strain evidence="3">F 1598</strain>
    </source>
</reference>
<sequence>MVASPAQPVAGSGVTSASIPTCNCDNWIDPQVDVTVAGVNWDALSTLACRLHKVNSADWGDQLNGSYNLVRFLHLHDQQNTTIVARIPLHPIDGWDSESSRDISNQIASEVATMQYIETYTKIPIPHIIHHSTDVDCPGVRSPYILMSKVDGEPLSSVWDTMEDAKRDAVLRQVVDILLELSSQRFDKIGALFNTGKATWHIQPMSFRIVDDPIVHHVISTMTYTSGTDYWIAIANANLESIISQNNFGCIPKDIPYAEAWFMRSLIPALYNPELDVPGFPLEHGDFHSQNIMVTDVESNNPRITAVIDWDLTTTVPTSSFAQYPLFIVDHPAWKDEEPLRARNIRDQSAFDKFMQEAELTRNPAGGQPLSRAFANCLGVYLFEQSLCSSDGSASVLLTQLFKHVFGDDVVETKLLSDYLLALMDKGLLKNKVERFQTERQVWCEALETLGEGLVSPDLSRSAFKALMLTHHDRFTVGESIEVVGY</sequence>
<name>A0A0C3BVP0_PILCF</name>